<reference evidence="2" key="1">
    <citation type="submission" date="2023-03" db="EMBL/GenBank/DDBJ databases">
        <title>Massive genome expansion in bonnet fungi (Mycena s.s.) driven by repeated elements and novel gene families across ecological guilds.</title>
        <authorList>
            <consortium name="Lawrence Berkeley National Laboratory"/>
            <person name="Harder C.B."/>
            <person name="Miyauchi S."/>
            <person name="Viragh M."/>
            <person name="Kuo A."/>
            <person name="Thoen E."/>
            <person name="Andreopoulos B."/>
            <person name="Lu D."/>
            <person name="Skrede I."/>
            <person name="Drula E."/>
            <person name="Henrissat B."/>
            <person name="Morin E."/>
            <person name="Kohler A."/>
            <person name="Barry K."/>
            <person name="LaButti K."/>
            <person name="Morin E."/>
            <person name="Salamov A."/>
            <person name="Lipzen A."/>
            <person name="Mereny Z."/>
            <person name="Hegedus B."/>
            <person name="Baldrian P."/>
            <person name="Stursova M."/>
            <person name="Weitz H."/>
            <person name="Taylor A."/>
            <person name="Grigoriev I.V."/>
            <person name="Nagy L.G."/>
            <person name="Martin F."/>
            <person name="Kauserud H."/>
        </authorList>
    </citation>
    <scope>NUCLEOTIDE SEQUENCE</scope>
    <source>
        <strain evidence="2">CBHHK188m</strain>
    </source>
</reference>
<evidence type="ECO:0000313" key="2">
    <source>
        <dbReference type="EMBL" id="KAJ7784835.1"/>
    </source>
</evidence>
<dbReference type="Proteomes" id="UP001215280">
    <property type="component" value="Unassembled WGS sequence"/>
</dbReference>
<name>A0AAD7KHK0_9AGAR</name>
<organism evidence="2 3">
    <name type="scientific">Mycena maculata</name>
    <dbReference type="NCBI Taxonomy" id="230809"/>
    <lineage>
        <taxon>Eukaryota</taxon>
        <taxon>Fungi</taxon>
        <taxon>Dikarya</taxon>
        <taxon>Basidiomycota</taxon>
        <taxon>Agaricomycotina</taxon>
        <taxon>Agaricomycetes</taxon>
        <taxon>Agaricomycetidae</taxon>
        <taxon>Agaricales</taxon>
        <taxon>Marasmiineae</taxon>
        <taxon>Mycenaceae</taxon>
        <taxon>Mycena</taxon>
    </lineage>
</organism>
<proteinExistence type="predicted"/>
<evidence type="ECO:0000259" key="1">
    <source>
        <dbReference type="Pfam" id="PF20151"/>
    </source>
</evidence>
<feature type="domain" description="DUF6533" evidence="1">
    <location>
        <begin position="108"/>
        <end position="146"/>
    </location>
</feature>
<sequence length="161" mass="18448">MCGNEQDSATSDLCAGATELSAYRQLALSNIDPPKRRVLASKRRGKKDTFENLYVLNSQRQSIFWMSDLSDAQIEHQLSVSTFWIGTTLKSSIQIHLALSYFLPVQTLAILLHDYSLTFWQEVERYWRTSLTWVALLFCLNRYSALFGTIPVVAEYLLTTK</sequence>
<dbReference type="EMBL" id="JARJLG010000001">
    <property type="protein sequence ID" value="KAJ7784835.1"/>
    <property type="molecule type" value="Genomic_DNA"/>
</dbReference>
<comment type="caution">
    <text evidence="2">The sequence shown here is derived from an EMBL/GenBank/DDBJ whole genome shotgun (WGS) entry which is preliminary data.</text>
</comment>
<dbReference type="InterPro" id="IPR045340">
    <property type="entry name" value="DUF6533"/>
</dbReference>
<accession>A0AAD7KHK0</accession>
<evidence type="ECO:0000313" key="3">
    <source>
        <dbReference type="Proteomes" id="UP001215280"/>
    </source>
</evidence>
<gene>
    <name evidence="2" type="ORF">DFH07DRAFT_975103</name>
</gene>
<dbReference type="AlphaFoldDB" id="A0AAD7KHK0"/>
<protein>
    <recommendedName>
        <fullName evidence="1">DUF6533 domain-containing protein</fullName>
    </recommendedName>
</protein>
<dbReference type="Pfam" id="PF20151">
    <property type="entry name" value="DUF6533"/>
    <property type="match status" value="1"/>
</dbReference>
<keyword evidence="3" id="KW-1185">Reference proteome</keyword>